<dbReference type="Proteomes" id="UP001620408">
    <property type="component" value="Unassembled WGS sequence"/>
</dbReference>
<sequence length="701" mass="75355">MKGYEKIARRVLSVMVVTVVATGLLGTFVLPGRAEAFDQAVTLAPTDCMATGGAPIDQNSGVRPFLPFYQPAVGQDSIDQVVQGLPNYPGYNRFTIWDAWDSGNPPTVPITSWSLGTYTGLTSAAPLSSFQRGHTDSYGYSGVQAISKSVGLWLNSMDPTANLYNGSNSLNVGCWYNSPPYAKLFPSVAHQLDVSFTSGVAFDSSVYDGSDTGVSILAYFEFIAFDESDQCKATGGQCRFTFQVVYYSRKAGDATIQSVHGDDTNTTSFPIAQTTVNSSTWLHRVTGDGAFDFQQETFQPKYFHFRISPAEFMSVVGEVSKLSGYSSLSSNPLDYAITLIGVNGEVHVPSGKHGQLGLSVSNVRVTSTISHHALSTPAAFNGPEAMIVYRDGADVGSFTSVVGSRPNSWSRLATATATGEPSGYFANGAARVVYLDPTRHIREIFRQGGVWSEWDMSAELRLGSAYSDPKPFADGAGNAQVVYRDDTGNVHLLSLDQSGWHHANISTSSVPSTIAAAAGAPMGYQASGAPRIVYRDNGNQVVELFLFNGVWNQWQMTSGDSSGTAYSDPQGYVDVDGFPRVVYRDSAGDIHELRMDSSGWHHSDITSLAGAPPAVGNPRGLVAGSASRVIYRGVDQHVHELVWWNGAWQHNDLSGGRGAVLAQGDPVGLVGNDGITRIEYVGGDAQLHEFYYSSGWLHRDM</sequence>
<dbReference type="SUPFAM" id="SSF89372">
    <property type="entry name" value="Fucose-specific lectin"/>
    <property type="match status" value="2"/>
</dbReference>
<dbReference type="Gene3D" id="2.40.128.190">
    <property type="match status" value="1"/>
</dbReference>
<name>A0ABW8KA61_9GAMM</name>
<accession>A0ABW8KA61</accession>
<evidence type="ECO:0000313" key="2">
    <source>
        <dbReference type="Proteomes" id="UP001620408"/>
    </source>
</evidence>
<dbReference type="EMBL" id="JADIKD010000011">
    <property type="protein sequence ID" value="MFK2918603.1"/>
    <property type="molecule type" value="Genomic_DNA"/>
</dbReference>
<keyword evidence="2" id="KW-1185">Reference proteome</keyword>
<comment type="caution">
    <text evidence="1">The sequence shown here is derived from an EMBL/GenBank/DDBJ whole genome shotgun (WGS) entry which is preliminary data.</text>
</comment>
<reference evidence="1 2" key="1">
    <citation type="submission" date="2020-10" db="EMBL/GenBank/DDBJ databases">
        <title>Phylogeny of dyella-like bacteria.</title>
        <authorList>
            <person name="Fu J."/>
        </authorList>
    </citation>
    <scope>NUCLEOTIDE SEQUENCE [LARGE SCALE GENOMIC DNA]</scope>
    <source>
        <strain evidence="1 2">BB4</strain>
    </source>
</reference>
<organism evidence="1 2">
    <name type="scientific">Dyella koreensis</name>
    <dbReference type="NCBI Taxonomy" id="311235"/>
    <lineage>
        <taxon>Bacteria</taxon>
        <taxon>Pseudomonadati</taxon>
        <taxon>Pseudomonadota</taxon>
        <taxon>Gammaproteobacteria</taxon>
        <taxon>Lysobacterales</taxon>
        <taxon>Rhodanobacteraceae</taxon>
        <taxon>Dyella</taxon>
    </lineage>
</organism>
<gene>
    <name evidence="1" type="ORF">ISS97_15115</name>
</gene>
<dbReference type="Gene3D" id="2.120.10.70">
    <property type="entry name" value="Fucose-specific lectin"/>
    <property type="match status" value="1"/>
</dbReference>
<dbReference type="RefSeq" id="WP_379985587.1">
    <property type="nucleotide sequence ID" value="NZ_JADIKD010000011.1"/>
</dbReference>
<protein>
    <submittedName>
        <fullName evidence="1">Uncharacterized protein</fullName>
    </submittedName>
</protein>
<proteinExistence type="predicted"/>
<evidence type="ECO:0000313" key="1">
    <source>
        <dbReference type="EMBL" id="MFK2918603.1"/>
    </source>
</evidence>